<comment type="caution">
    <text evidence="2">The sequence shown here is derived from an EMBL/GenBank/DDBJ whole genome shotgun (WGS) entry which is preliminary data.</text>
</comment>
<feature type="region of interest" description="Disordered" evidence="1">
    <location>
        <begin position="83"/>
        <end position="146"/>
    </location>
</feature>
<protein>
    <submittedName>
        <fullName evidence="2">Uncharacterized protein</fullName>
    </submittedName>
</protein>
<evidence type="ECO:0000313" key="2">
    <source>
        <dbReference type="EMBL" id="KAA8570140.1"/>
    </source>
</evidence>
<feature type="compositionally biased region" description="Basic and acidic residues" evidence="1">
    <location>
        <begin position="34"/>
        <end position="43"/>
    </location>
</feature>
<feature type="region of interest" description="Disordered" evidence="1">
    <location>
        <begin position="1"/>
        <end position="69"/>
    </location>
</feature>
<feature type="compositionally biased region" description="Basic and acidic residues" evidence="1">
    <location>
        <begin position="50"/>
        <end position="66"/>
    </location>
</feature>
<reference evidence="2 3" key="1">
    <citation type="submission" date="2019-06" db="EMBL/GenBank/DDBJ databases">
        <title>Genome Sequence of the Brown Rot Fungal Pathogen Monilinia fructicola.</title>
        <authorList>
            <person name="De Miccolis Angelini R.M."/>
            <person name="Landi L."/>
            <person name="Abate D."/>
            <person name="Pollastro S."/>
            <person name="Romanazzi G."/>
            <person name="Faretra F."/>
        </authorList>
    </citation>
    <scope>NUCLEOTIDE SEQUENCE [LARGE SCALE GENOMIC DNA]</scope>
    <source>
        <strain evidence="2 3">Mfrc123</strain>
    </source>
</reference>
<accession>A0A5M9JNB4</accession>
<evidence type="ECO:0000313" key="3">
    <source>
        <dbReference type="Proteomes" id="UP000322873"/>
    </source>
</evidence>
<evidence type="ECO:0000256" key="1">
    <source>
        <dbReference type="SAM" id="MobiDB-lite"/>
    </source>
</evidence>
<organism evidence="2 3">
    <name type="scientific">Monilinia fructicola</name>
    <name type="common">Brown rot fungus</name>
    <name type="synonym">Ciboria fructicola</name>
    <dbReference type="NCBI Taxonomy" id="38448"/>
    <lineage>
        <taxon>Eukaryota</taxon>
        <taxon>Fungi</taxon>
        <taxon>Dikarya</taxon>
        <taxon>Ascomycota</taxon>
        <taxon>Pezizomycotina</taxon>
        <taxon>Leotiomycetes</taxon>
        <taxon>Helotiales</taxon>
        <taxon>Sclerotiniaceae</taxon>
        <taxon>Monilinia</taxon>
    </lineage>
</organism>
<name>A0A5M9JNB4_MONFR</name>
<keyword evidence="3" id="KW-1185">Reference proteome</keyword>
<gene>
    <name evidence="2" type="ORF">EYC84_002470</name>
</gene>
<dbReference type="AlphaFoldDB" id="A0A5M9JNB4"/>
<dbReference type="Proteomes" id="UP000322873">
    <property type="component" value="Unassembled WGS sequence"/>
</dbReference>
<sequence>MGHRPRQPRPRNLLVPRTFLRPQLQDPRPGLLVDHLEPRDRGHGPANQQEHGHLPVRTDERQDRARHGAPPALLHDILRAHQDEAPEPATLPPPKTLWNRDDPLPFPHEGQLCARDGGRLAPLVREEVDAGYRDGSPPDSARARAP</sequence>
<proteinExistence type="predicted"/>
<dbReference type="EMBL" id="VICG01000007">
    <property type="protein sequence ID" value="KAA8570140.1"/>
    <property type="molecule type" value="Genomic_DNA"/>
</dbReference>